<gene>
    <name evidence="11" type="primary">ecfA1_3</name>
    <name evidence="11" type="ORF">BRLA_c015150</name>
</gene>
<evidence type="ECO:0000256" key="3">
    <source>
        <dbReference type="ARBA" id="ARBA00022448"/>
    </source>
</evidence>
<dbReference type="InterPro" id="IPR015856">
    <property type="entry name" value="ABC_transpr_CbiO/EcfA_su"/>
</dbReference>
<sequence>MSHIEIKQLKYRYPMSEQLALDGVSMTVRRGEFLGVIGQNRAGKSTFCQALTGLVPHFYKGAYGGSVMIDGTDVGKAGIDETIRKVGIVFQNPFTQVTGAKLTVYEEIAFGLEQLGVPRQQMMERIDQVLHLLDIEECKDRAPFDLSGGQMQRMAIASVIAMRPQVIVLDEPTSQLDPQGSEEVFRAIHSLSQEGMTVILAEHKMEKLAEYADRIALFHQGKLIDVDTPSRLFSRDDLAQYDIQPPVYTRVCRELGLKVSGANTYPVTLGEAQRSYEAYQQPNRQGTAEGQQISDSLKTTIKPIEHHGQQRSQSNEGDQHD</sequence>
<dbReference type="Pfam" id="PF00005">
    <property type="entry name" value="ABC_tran"/>
    <property type="match status" value="1"/>
</dbReference>
<keyword evidence="5" id="KW-0547">Nucleotide-binding</keyword>
<feature type="region of interest" description="Disordered" evidence="9">
    <location>
        <begin position="279"/>
        <end position="321"/>
    </location>
</feature>
<keyword evidence="3" id="KW-0813">Transport</keyword>
<feature type="compositionally biased region" description="Polar residues" evidence="9">
    <location>
        <begin position="279"/>
        <end position="299"/>
    </location>
</feature>
<dbReference type="InterPro" id="IPR003593">
    <property type="entry name" value="AAA+_ATPase"/>
</dbReference>
<keyword evidence="6 11" id="KW-0067">ATP-binding</keyword>
<proteinExistence type="inferred from homology"/>
<dbReference type="SMART" id="SM00382">
    <property type="entry name" value="AAA"/>
    <property type="match status" value="1"/>
</dbReference>
<keyword evidence="8" id="KW-0472">Membrane</keyword>
<feature type="domain" description="ABC transporter" evidence="10">
    <location>
        <begin position="4"/>
        <end position="245"/>
    </location>
</feature>
<dbReference type="PANTHER" id="PTHR43553">
    <property type="entry name" value="HEAVY METAL TRANSPORTER"/>
    <property type="match status" value="1"/>
</dbReference>
<evidence type="ECO:0000256" key="6">
    <source>
        <dbReference type="ARBA" id="ARBA00022840"/>
    </source>
</evidence>
<keyword evidence="11" id="KW-0378">Hydrolase</keyword>
<evidence type="ECO:0000256" key="4">
    <source>
        <dbReference type="ARBA" id="ARBA00022475"/>
    </source>
</evidence>
<evidence type="ECO:0000256" key="2">
    <source>
        <dbReference type="ARBA" id="ARBA00005417"/>
    </source>
</evidence>
<dbReference type="GO" id="GO:0043190">
    <property type="term" value="C:ATP-binding cassette (ABC) transporter complex"/>
    <property type="evidence" value="ECO:0007669"/>
    <property type="project" value="TreeGrafter"/>
</dbReference>
<evidence type="ECO:0000259" key="10">
    <source>
        <dbReference type="PROSITE" id="PS50893"/>
    </source>
</evidence>
<protein>
    <submittedName>
        <fullName evidence="11">Energy-coupling factor transporter ATP-binding protein EcfA1</fullName>
        <ecNumber evidence="11">3.6.3.-</ecNumber>
    </submittedName>
</protein>
<dbReference type="GO" id="GO:0015087">
    <property type="term" value="F:cobalt ion transmembrane transporter activity"/>
    <property type="evidence" value="ECO:0007669"/>
    <property type="project" value="UniProtKB-ARBA"/>
</dbReference>
<dbReference type="AlphaFoldDB" id="A0A075R3V8"/>
<evidence type="ECO:0000256" key="9">
    <source>
        <dbReference type="SAM" id="MobiDB-lite"/>
    </source>
</evidence>
<keyword evidence="7" id="KW-1278">Translocase</keyword>
<dbReference type="InterPro" id="IPR017871">
    <property type="entry name" value="ABC_transporter-like_CS"/>
</dbReference>
<dbReference type="PROSITE" id="PS00211">
    <property type="entry name" value="ABC_TRANSPORTER_1"/>
    <property type="match status" value="1"/>
</dbReference>
<dbReference type="InterPro" id="IPR027417">
    <property type="entry name" value="P-loop_NTPase"/>
</dbReference>
<comment type="similarity">
    <text evidence="2">Belongs to the ABC transporter superfamily.</text>
</comment>
<organism evidence="11 12">
    <name type="scientific">Brevibacillus laterosporus LMG 15441</name>
    <dbReference type="NCBI Taxonomy" id="1042163"/>
    <lineage>
        <taxon>Bacteria</taxon>
        <taxon>Bacillati</taxon>
        <taxon>Bacillota</taxon>
        <taxon>Bacilli</taxon>
        <taxon>Bacillales</taxon>
        <taxon>Paenibacillaceae</taxon>
        <taxon>Brevibacillus</taxon>
    </lineage>
</organism>
<dbReference type="EC" id="3.6.3.-" evidence="11"/>
<comment type="subcellular location">
    <subcellularLocation>
        <location evidence="1">Cell membrane</location>
        <topology evidence="1">Peripheral membrane protein</topology>
    </subcellularLocation>
</comment>
<dbReference type="STRING" id="1042163.BRLA_c015150"/>
<dbReference type="KEGG" id="blr:BRLA_c015150"/>
<dbReference type="RefSeq" id="WP_003338087.1">
    <property type="nucleotide sequence ID" value="NZ_CP007806.1"/>
</dbReference>
<evidence type="ECO:0000313" key="11">
    <source>
        <dbReference type="EMBL" id="AIG25843.1"/>
    </source>
</evidence>
<name>A0A075R3V8_BRELA</name>
<evidence type="ECO:0000256" key="5">
    <source>
        <dbReference type="ARBA" id="ARBA00022741"/>
    </source>
</evidence>
<feature type="compositionally biased region" description="Polar residues" evidence="9">
    <location>
        <begin position="310"/>
        <end position="321"/>
    </location>
</feature>
<dbReference type="CDD" id="cd03225">
    <property type="entry name" value="ABC_cobalt_CbiO_domain1"/>
    <property type="match status" value="1"/>
</dbReference>
<dbReference type="FunFam" id="3.40.50.300:FF:000224">
    <property type="entry name" value="Energy-coupling factor transporter ATP-binding protein EcfA"/>
    <property type="match status" value="1"/>
</dbReference>
<reference evidence="11 12" key="1">
    <citation type="journal article" date="2011" name="J. Bacteriol.">
        <title>Genome sequence of Brevibacillus laterosporus LMG 15441, a pathogen of invertebrates.</title>
        <authorList>
            <person name="Djukic M."/>
            <person name="Poehlein A."/>
            <person name="Thurmer A."/>
            <person name="Daniel R."/>
        </authorList>
    </citation>
    <scope>NUCLEOTIDE SEQUENCE [LARGE SCALE GENOMIC DNA]</scope>
    <source>
        <strain evidence="11 12">LMG 15441</strain>
    </source>
</reference>
<dbReference type="PANTHER" id="PTHR43553:SF27">
    <property type="entry name" value="ENERGY-COUPLING FACTOR TRANSPORTER ATP-BINDING PROTEIN ECFA2"/>
    <property type="match status" value="1"/>
</dbReference>
<dbReference type="GO" id="GO:0005524">
    <property type="term" value="F:ATP binding"/>
    <property type="evidence" value="ECO:0007669"/>
    <property type="project" value="UniProtKB-KW"/>
</dbReference>
<dbReference type="InterPro" id="IPR050095">
    <property type="entry name" value="ECF_ABC_transporter_ATP-bd"/>
</dbReference>
<dbReference type="Proteomes" id="UP000005850">
    <property type="component" value="Chromosome"/>
</dbReference>
<keyword evidence="12" id="KW-1185">Reference proteome</keyword>
<accession>A0A075R3V8</accession>
<dbReference type="SUPFAM" id="SSF52540">
    <property type="entry name" value="P-loop containing nucleoside triphosphate hydrolases"/>
    <property type="match status" value="1"/>
</dbReference>
<dbReference type="InterPro" id="IPR003439">
    <property type="entry name" value="ABC_transporter-like_ATP-bd"/>
</dbReference>
<keyword evidence="4" id="KW-1003">Cell membrane</keyword>
<evidence type="ECO:0000256" key="8">
    <source>
        <dbReference type="ARBA" id="ARBA00023136"/>
    </source>
</evidence>
<dbReference type="EMBL" id="CP007806">
    <property type="protein sequence ID" value="AIG25843.1"/>
    <property type="molecule type" value="Genomic_DNA"/>
</dbReference>
<evidence type="ECO:0000256" key="7">
    <source>
        <dbReference type="ARBA" id="ARBA00022967"/>
    </source>
</evidence>
<dbReference type="GO" id="GO:0042626">
    <property type="term" value="F:ATPase-coupled transmembrane transporter activity"/>
    <property type="evidence" value="ECO:0007669"/>
    <property type="project" value="TreeGrafter"/>
</dbReference>
<dbReference type="Gene3D" id="3.40.50.300">
    <property type="entry name" value="P-loop containing nucleotide triphosphate hydrolases"/>
    <property type="match status" value="1"/>
</dbReference>
<dbReference type="HOGENOM" id="CLU_000604_1_22_9"/>
<evidence type="ECO:0000313" key="12">
    <source>
        <dbReference type="Proteomes" id="UP000005850"/>
    </source>
</evidence>
<dbReference type="PROSITE" id="PS50893">
    <property type="entry name" value="ABC_TRANSPORTER_2"/>
    <property type="match status" value="1"/>
</dbReference>
<evidence type="ECO:0000256" key="1">
    <source>
        <dbReference type="ARBA" id="ARBA00004202"/>
    </source>
</evidence>
<dbReference type="GO" id="GO:0016887">
    <property type="term" value="F:ATP hydrolysis activity"/>
    <property type="evidence" value="ECO:0007669"/>
    <property type="project" value="InterPro"/>
</dbReference>
<dbReference type="eggNOG" id="COG1122">
    <property type="taxonomic scope" value="Bacteria"/>
</dbReference>